<proteinExistence type="evidence at transcript level"/>
<dbReference type="AlphaFoldDB" id="F2E6J6"/>
<reference evidence="1" key="1">
    <citation type="journal article" date="2011" name="Plant Physiol.">
        <title>Comprehensive sequence analysis of 24,783 barley full-length cDNAs derived from 12 clone libraries.</title>
        <authorList>
            <person name="Matsumoto T."/>
            <person name="Tanaka T."/>
            <person name="Sakai H."/>
            <person name="Amano N."/>
            <person name="Kanamori H."/>
            <person name="Kurita K."/>
            <person name="Kikuta A."/>
            <person name="Kamiya K."/>
            <person name="Yamamoto M."/>
            <person name="Ikawa H."/>
            <person name="Fujii N."/>
            <person name="Hori K."/>
            <person name="Itoh T."/>
            <person name="Sato K."/>
        </authorList>
    </citation>
    <scope>NUCLEOTIDE SEQUENCE</scope>
    <source>
        <tissue evidence="1">Shoot and root</tissue>
    </source>
</reference>
<name>F2E6J6_HORVV</name>
<accession>F2E6J6</accession>
<organism evidence="1">
    <name type="scientific">Hordeum vulgare subsp. vulgare</name>
    <name type="common">Domesticated barley</name>
    <dbReference type="NCBI Taxonomy" id="112509"/>
    <lineage>
        <taxon>Eukaryota</taxon>
        <taxon>Viridiplantae</taxon>
        <taxon>Streptophyta</taxon>
        <taxon>Embryophyta</taxon>
        <taxon>Tracheophyta</taxon>
        <taxon>Spermatophyta</taxon>
        <taxon>Magnoliopsida</taxon>
        <taxon>Liliopsida</taxon>
        <taxon>Poales</taxon>
        <taxon>Poaceae</taxon>
        <taxon>BOP clade</taxon>
        <taxon>Pooideae</taxon>
        <taxon>Triticodae</taxon>
        <taxon>Triticeae</taxon>
        <taxon>Hordeinae</taxon>
        <taxon>Hordeum</taxon>
    </lineage>
</organism>
<protein>
    <submittedName>
        <fullName evidence="1">Predicted protein</fullName>
    </submittedName>
</protein>
<dbReference type="EMBL" id="AK371770">
    <property type="protein sequence ID" value="BAK02968.1"/>
    <property type="molecule type" value="mRNA"/>
</dbReference>
<evidence type="ECO:0000313" key="1">
    <source>
        <dbReference type="EMBL" id="BAK02968.1"/>
    </source>
</evidence>
<sequence>MESARKIWSFARCGDGRLMNEQLEALQKKSTENTPLPLQLKLNLQRSANQLVEDHWFRMGWMFGLLA</sequence>